<name>Q22PK1_TETTS</name>
<dbReference type="AlphaFoldDB" id="Q22PK1"/>
<gene>
    <name evidence="1" type="ORF">TTHERM_00361430</name>
</gene>
<reference evidence="2" key="1">
    <citation type="journal article" date="2006" name="PLoS Biol.">
        <title>Macronuclear genome sequence of the ciliate Tetrahymena thermophila, a model eukaryote.</title>
        <authorList>
            <person name="Eisen J.A."/>
            <person name="Coyne R.S."/>
            <person name="Wu M."/>
            <person name="Wu D."/>
            <person name="Thiagarajan M."/>
            <person name="Wortman J.R."/>
            <person name="Badger J.H."/>
            <person name="Ren Q."/>
            <person name="Amedeo P."/>
            <person name="Jones K.M."/>
            <person name="Tallon L.J."/>
            <person name="Delcher A.L."/>
            <person name="Salzberg S.L."/>
            <person name="Silva J.C."/>
            <person name="Haas B.J."/>
            <person name="Majoros W.H."/>
            <person name="Farzad M."/>
            <person name="Carlton J.M."/>
            <person name="Smith R.K. Jr."/>
            <person name="Garg J."/>
            <person name="Pearlman R.E."/>
            <person name="Karrer K.M."/>
            <person name="Sun L."/>
            <person name="Manning G."/>
            <person name="Elde N.C."/>
            <person name="Turkewitz A.P."/>
            <person name="Asai D.J."/>
            <person name="Wilkes D.E."/>
            <person name="Wang Y."/>
            <person name="Cai H."/>
            <person name="Collins K."/>
            <person name="Stewart B.A."/>
            <person name="Lee S.R."/>
            <person name="Wilamowska K."/>
            <person name="Weinberg Z."/>
            <person name="Ruzzo W.L."/>
            <person name="Wloga D."/>
            <person name="Gaertig J."/>
            <person name="Frankel J."/>
            <person name="Tsao C.-C."/>
            <person name="Gorovsky M.A."/>
            <person name="Keeling P.J."/>
            <person name="Waller R.F."/>
            <person name="Patron N.J."/>
            <person name="Cherry J.M."/>
            <person name="Stover N.A."/>
            <person name="Krieger C.J."/>
            <person name="del Toro C."/>
            <person name="Ryder H.F."/>
            <person name="Williamson S.C."/>
            <person name="Barbeau R.A."/>
            <person name="Hamilton E.P."/>
            <person name="Orias E."/>
        </authorList>
    </citation>
    <scope>NUCLEOTIDE SEQUENCE [LARGE SCALE GENOMIC DNA]</scope>
    <source>
        <strain evidence="2">SB210</strain>
    </source>
</reference>
<organism evidence="1 2">
    <name type="scientific">Tetrahymena thermophila (strain SB210)</name>
    <dbReference type="NCBI Taxonomy" id="312017"/>
    <lineage>
        <taxon>Eukaryota</taxon>
        <taxon>Sar</taxon>
        <taxon>Alveolata</taxon>
        <taxon>Ciliophora</taxon>
        <taxon>Intramacronucleata</taxon>
        <taxon>Oligohymenophorea</taxon>
        <taxon>Hymenostomatida</taxon>
        <taxon>Tetrahymenina</taxon>
        <taxon>Tetrahymenidae</taxon>
        <taxon>Tetrahymena</taxon>
    </lineage>
</organism>
<evidence type="ECO:0008006" key="3">
    <source>
        <dbReference type="Google" id="ProtNLM"/>
    </source>
</evidence>
<dbReference type="InParanoid" id="Q22PK1"/>
<dbReference type="SUPFAM" id="SSF52047">
    <property type="entry name" value="RNI-like"/>
    <property type="match status" value="1"/>
</dbReference>
<dbReference type="Gene3D" id="3.80.10.10">
    <property type="entry name" value="Ribonuclease Inhibitor"/>
    <property type="match status" value="1"/>
</dbReference>
<dbReference type="HOGENOM" id="CLU_1499237_0_0_1"/>
<sequence length="300" mass="34721">MKKQKSFSVENDKLKVSDFKNCSDLQILKIDFYSCSFDEEVSQKFSELMKNCSSMQKLKIKFHNYYQYYVETFYSSNLAICLSKLNNLITFSLNFCDFDFFDKDLQSILHGLSKCQNLETLKLTLIQCAIEANLSLAFQNIKNLKCLILNLGDNFIEDAGASFLGSQLSKCSNLQNLKLQLIQNLVGYEGDIKLAQGLANCEQLKTLTIQLSPKYQFEEKKDFDDTCTNFFRELSKSKNLKNLRVSYFYDGMIMKDLIKGLKCLKNIFTIEYDFTINECNAIRASLMKLKYLVTFNQNTD</sequence>
<dbReference type="InterPro" id="IPR032675">
    <property type="entry name" value="LRR_dom_sf"/>
</dbReference>
<dbReference type="RefSeq" id="XP_001007353.2">
    <property type="nucleotide sequence ID" value="XM_001007353.2"/>
</dbReference>
<accession>Q22PK1</accession>
<keyword evidence="2" id="KW-1185">Reference proteome</keyword>
<evidence type="ECO:0000313" key="2">
    <source>
        <dbReference type="Proteomes" id="UP000009168"/>
    </source>
</evidence>
<protein>
    <recommendedName>
        <fullName evidence="3">Kinase domain protein</fullName>
    </recommendedName>
</protein>
<dbReference type="GeneID" id="7832735"/>
<dbReference type="Proteomes" id="UP000009168">
    <property type="component" value="Unassembled WGS sequence"/>
</dbReference>
<evidence type="ECO:0000313" key="1">
    <source>
        <dbReference type="EMBL" id="EAR87108.2"/>
    </source>
</evidence>
<dbReference type="EMBL" id="GG662855">
    <property type="protein sequence ID" value="EAR87108.2"/>
    <property type="molecule type" value="Genomic_DNA"/>
</dbReference>
<dbReference type="KEGG" id="tet:TTHERM_00361430"/>
<proteinExistence type="predicted"/>
<dbReference type="OrthoDB" id="120976at2759"/>